<feature type="region of interest" description="Disordered" evidence="1">
    <location>
        <begin position="1298"/>
        <end position="1323"/>
    </location>
</feature>
<feature type="compositionally biased region" description="Low complexity" evidence="1">
    <location>
        <begin position="988"/>
        <end position="1000"/>
    </location>
</feature>
<sequence>MSTNPQVYGCGAEPSTEERYLKAPILTLLASLEDDERSIISLHDVMDAYYTFCGRVKRISDVLSRSPSNVAALRFVEQHSVSIVKCLRRDVRRALVEPLLPASQDVFADYHVRFDKPRRRDEDMKIATDTVSICLTALRTVSYVLRVPALSQVFAADDLVQLANDVLDIIEFPVLPIPSDKKVRTLAVWVLSNGHFPAASVASRRTQLMRILNETILYSEDTFVIPNYLRALGNLLHAHSSIFLESCTLIFPPVIKRLSSDVDHIRTEAVYALSGFAFAVVSHDQDTRRMSVGPLRRPLQNSIDAADGKQASPSSKTRNLVTTVMALLGSGDKPAPTQHVVRAQVILASAIAISGAEIFTHKASLKLVLKVSAETARHNRRSVRIVHALVWRCLVWAFAELQRESDAGNTQKPLRKIRNSVLEVIKQERRDGIGAALISTLLGSPLTHGDPLAKQKNVGEAIAVLRSMAEDSANVRAEARAILSRLTIAIGSAPTPPSTPATEGRSLGEGIIVKELLDGTIQRMSEEQLAKALPELTQFSVEGIRPLMEAEIVASWDKLVESWMALVKKDVLGSQGVFSAPHDLLGPWQALLLVLAQLTQEHRHLTASAECAHKVANICCDILAWQGNPTTKPIDETALRVNQLRFVLMLWKVARNVFNASWLASAAEPILRAVLQRTYDLTKKEIADAWAELSGALVLSGSHDLLHRLAVHDEARQEMELKRHLWSVLAKSWCFSEAKPDWKVTVSLVTLPIGVFALCEDDVGLWEELLRATIASAGSVDTPSDRVLETIAARFDEQSESRHSRLVIPLLTHLKMDHDDMIPRDFLHLIDVFLCELYASKQEELYPALQTFRILSTLVQSCPQPAIVSLVSAVSDGLCIWIHDEEEFVPGQQYNDVIMPLYQATLKRLAGYSFTAESLGAIAPFLASTFKRIVHPAHGPTAFADFWNSVRHTLTLQSTAIHEDLKQALKINHDYFGGDLPSDVSYDSQSQSQSQSQEESIVPETPSSQLFYEPSHLAIPMAEGPTHSGPAYEPRRTVLNNASGSGSAYPASGSAGRRAVALEDSMVHPDGSTSTFSLQPGHARTEDMLYSDWASIHTPPRGRDTSMSQEVPLADMDDAQADASASEDTPTIRGKRTPREVPRASSVLLSPEVPFLQKDISPGPSPSYPLSRRANSLPSSSLPDPSPSFLPSLPIGRKRGYHAGPQDPSVQSDSQPRKKRRMPLRESGEGSSIGGAQRLVRGSPSRSSGPTAGPSKSHHMHSEEPQTAPRRTKWIFDGVVIPKRNDLRDWATASDAAVVSPLSSPPPSVAGKGETLRQRKVASPAEIDDYDTWEGTIDPDEARRIQQELDPSSEGEVKLDDRLTSSQIVDVSLMLEPVEHLRRRNTAARHSDSQDYLPSSAFDENIVPSSQDDETGNSQRARPERPKTTPPLHASSSVPGVSERRSPLRRSHTTSDRLHLLRRACDGIKEDGSQLPYDAINEAEDMLEDMYSMLKRLKRRRDGEGRPVSG</sequence>
<feature type="region of interest" description="Disordered" evidence="1">
    <location>
        <begin position="1119"/>
        <end position="1271"/>
    </location>
</feature>
<gene>
    <name evidence="3" type="ORF">EVJ58_g3168</name>
</gene>
<feature type="region of interest" description="Disordered" evidence="1">
    <location>
        <begin position="1384"/>
        <end position="1456"/>
    </location>
</feature>
<evidence type="ECO:0000313" key="4">
    <source>
        <dbReference type="Proteomes" id="UP000298390"/>
    </source>
</evidence>
<reference evidence="3 4" key="1">
    <citation type="submission" date="2019-01" db="EMBL/GenBank/DDBJ databases">
        <title>Genome sequencing of the rare red list fungi Fomitopsis rosea.</title>
        <authorList>
            <person name="Buettner E."/>
            <person name="Kellner H."/>
        </authorList>
    </citation>
    <scope>NUCLEOTIDE SEQUENCE [LARGE SCALE GENOMIC DNA]</scope>
    <source>
        <strain evidence="3 4">DSM 105464</strain>
    </source>
</reference>
<dbReference type="InterPro" id="IPR011989">
    <property type="entry name" value="ARM-like"/>
</dbReference>
<feature type="compositionally biased region" description="Low complexity" evidence="1">
    <location>
        <begin position="1042"/>
        <end position="1056"/>
    </location>
</feature>
<dbReference type="Proteomes" id="UP000298390">
    <property type="component" value="Unassembled WGS sequence"/>
</dbReference>
<feature type="domain" description="Telomere-associated protein Rif1 N-terminal" evidence="2">
    <location>
        <begin position="129"/>
        <end position="398"/>
    </location>
</feature>
<evidence type="ECO:0000256" key="1">
    <source>
        <dbReference type="SAM" id="MobiDB-lite"/>
    </source>
</evidence>
<comment type="caution">
    <text evidence="3">The sequence shown here is derived from an EMBL/GenBank/DDBJ whole genome shotgun (WGS) entry which is preliminary data.</text>
</comment>
<dbReference type="SUPFAM" id="SSF48371">
    <property type="entry name" value="ARM repeat"/>
    <property type="match status" value="1"/>
</dbReference>
<feature type="region of interest" description="Disordered" evidence="1">
    <location>
        <begin position="1020"/>
        <end position="1056"/>
    </location>
</feature>
<dbReference type="Gene3D" id="1.25.10.10">
    <property type="entry name" value="Leucine-rich Repeat Variant"/>
    <property type="match status" value="1"/>
</dbReference>
<proteinExistence type="predicted"/>
<protein>
    <recommendedName>
        <fullName evidence="2">Telomere-associated protein Rif1 N-terminal domain-containing protein</fullName>
    </recommendedName>
</protein>
<organism evidence="3 4">
    <name type="scientific">Rhodofomes roseus</name>
    <dbReference type="NCBI Taxonomy" id="34475"/>
    <lineage>
        <taxon>Eukaryota</taxon>
        <taxon>Fungi</taxon>
        <taxon>Dikarya</taxon>
        <taxon>Basidiomycota</taxon>
        <taxon>Agaricomycotina</taxon>
        <taxon>Agaricomycetes</taxon>
        <taxon>Polyporales</taxon>
        <taxon>Rhodofomes</taxon>
    </lineage>
</organism>
<accession>A0A4Y9YP66</accession>
<dbReference type="InterPro" id="IPR016024">
    <property type="entry name" value="ARM-type_fold"/>
</dbReference>
<name>A0A4Y9YP66_9APHY</name>
<dbReference type="EMBL" id="SEKV01000126">
    <property type="protein sequence ID" value="TFY63578.1"/>
    <property type="molecule type" value="Genomic_DNA"/>
</dbReference>
<evidence type="ECO:0000259" key="2">
    <source>
        <dbReference type="Pfam" id="PF12231"/>
    </source>
</evidence>
<feature type="region of interest" description="Disordered" evidence="1">
    <location>
        <begin position="982"/>
        <end position="1007"/>
    </location>
</feature>
<dbReference type="InterPro" id="IPR022031">
    <property type="entry name" value="Rif1_N"/>
</dbReference>
<dbReference type="Pfam" id="PF12231">
    <property type="entry name" value="Rif1_N"/>
    <property type="match status" value="1"/>
</dbReference>
<evidence type="ECO:0000313" key="3">
    <source>
        <dbReference type="EMBL" id="TFY63578.1"/>
    </source>
</evidence>
<feature type="compositionally biased region" description="Low complexity" evidence="1">
    <location>
        <begin position="1176"/>
        <end position="1194"/>
    </location>
</feature>